<feature type="compositionally biased region" description="Basic and acidic residues" evidence="2">
    <location>
        <begin position="407"/>
        <end position="426"/>
    </location>
</feature>
<dbReference type="FunFam" id="1.10.20.10:FF:000025">
    <property type="entry name" value="Transcription initiation factor TFIID subunit 11"/>
    <property type="match status" value="1"/>
</dbReference>
<gene>
    <name evidence="4" type="ORF">MG293_014505</name>
</gene>
<feature type="region of interest" description="Disordered" evidence="2">
    <location>
        <begin position="369"/>
        <end position="426"/>
    </location>
</feature>
<dbReference type="Pfam" id="PF04719">
    <property type="entry name" value="TAFII28"/>
    <property type="match status" value="1"/>
</dbReference>
<dbReference type="SUPFAM" id="SSF47113">
    <property type="entry name" value="Histone-fold"/>
    <property type="match status" value="1"/>
</dbReference>
<dbReference type="GO" id="GO:0046982">
    <property type="term" value="F:protein heterodimerization activity"/>
    <property type="evidence" value="ECO:0007669"/>
    <property type="project" value="InterPro"/>
</dbReference>
<proteinExistence type="inferred from homology"/>
<feature type="compositionally biased region" description="Acidic residues" evidence="2">
    <location>
        <begin position="322"/>
        <end position="338"/>
    </location>
</feature>
<reference evidence="4" key="1">
    <citation type="submission" date="2022-03" db="EMBL/GenBank/DDBJ databases">
        <title>Genomic analyses of argali, domestic sheep and their hybrids provide insights into chromosomal evolution, heterosis and genetic basis of agronomic traits.</title>
        <authorList>
            <person name="Li M."/>
        </authorList>
    </citation>
    <scope>NUCLEOTIDE SEQUENCE</scope>
    <source>
        <strain evidence="4">CAU-MHL-2022a</strain>
        <tissue evidence="4">Skin</tissue>
    </source>
</reference>
<dbReference type="GO" id="GO:0005509">
    <property type="term" value="F:calcium ion binding"/>
    <property type="evidence" value="ECO:0007669"/>
    <property type="project" value="InterPro"/>
</dbReference>
<comment type="similarity">
    <text evidence="1">Belongs to the TAF11 family.</text>
</comment>
<feature type="compositionally biased region" description="Acidic residues" evidence="2">
    <location>
        <begin position="396"/>
        <end position="406"/>
    </location>
</feature>
<keyword evidence="5" id="KW-1185">Reference proteome</keyword>
<dbReference type="GO" id="GO:0033234">
    <property type="term" value="P:negative regulation of protein sumoylation"/>
    <property type="evidence" value="ECO:0007669"/>
    <property type="project" value="InterPro"/>
</dbReference>
<dbReference type="InterPro" id="IPR006809">
    <property type="entry name" value="TAFII28_dom"/>
</dbReference>
<feature type="compositionally biased region" description="Polar residues" evidence="2">
    <location>
        <begin position="221"/>
        <end position="243"/>
    </location>
</feature>
<dbReference type="GO" id="GO:0035686">
    <property type="term" value="C:sperm fibrous sheath"/>
    <property type="evidence" value="ECO:0007669"/>
    <property type="project" value="TreeGrafter"/>
</dbReference>
<protein>
    <recommendedName>
        <fullName evidence="3">TAFII28-like protein domain-containing protein</fullName>
    </recommendedName>
</protein>
<comment type="caution">
    <text evidence="4">The sequence shown here is derived from an EMBL/GenBank/DDBJ whole genome shotgun (WGS) entry which is preliminary data.</text>
</comment>
<dbReference type="GO" id="GO:0097228">
    <property type="term" value="C:sperm principal piece"/>
    <property type="evidence" value="ECO:0007669"/>
    <property type="project" value="TreeGrafter"/>
</dbReference>
<evidence type="ECO:0000256" key="2">
    <source>
        <dbReference type="SAM" id="MobiDB-lite"/>
    </source>
</evidence>
<evidence type="ECO:0000313" key="4">
    <source>
        <dbReference type="EMBL" id="KAI4535279.1"/>
    </source>
</evidence>
<dbReference type="AlphaFoldDB" id="A0AAD4TZS8"/>
<accession>A0AAD4TZS8</accession>
<dbReference type="PANTHER" id="PTHR36135:SF1">
    <property type="entry name" value="FIBROUS SHEATH CABYR-BINDING PROTEIN"/>
    <property type="match status" value="1"/>
</dbReference>
<feature type="region of interest" description="Disordered" evidence="2">
    <location>
        <begin position="1"/>
        <end position="53"/>
    </location>
</feature>
<feature type="domain" description="TAFII28-like protein" evidence="3">
    <location>
        <begin position="469"/>
        <end position="552"/>
    </location>
</feature>
<dbReference type="Gene3D" id="1.10.20.10">
    <property type="entry name" value="Histone, subunit A"/>
    <property type="match status" value="1"/>
</dbReference>
<dbReference type="InterPro" id="IPR009072">
    <property type="entry name" value="Histone-fold"/>
</dbReference>
<feature type="region of interest" description="Disordered" evidence="2">
    <location>
        <begin position="198"/>
        <end position="355"/>
    </location>
</feature>
<dbReference type="InterPro" id="IPR043375">
    <property type="entry name" value="FSCB"/>
</dbReference>
<evidence type="ECO:0000313" key="5">
    <source>
        <dbReference type="Proteomes" id="UP001214576"/>
    </source>
</evidence>
<dbReference type="CDD" id="cd08048">
    <property type="entry name" value="HFD_TAF11"/>
    <property type="match status" value="1"/>
</dbReference>
<dbReference type="Proteomes" id="UP001214576">
    <property type="component" value="Unassembled WGS sequence"/>
</dbReference>
<evidence type="ECO:0000256" key="1">
    <source>
        <dbReference type="ARBA" id="ARBA00009788"/>
    </source>
</evidence>
<evidence type="ECO:0000259" key="3">
    <source>
        <dbReference type="Pfam" id="PF04719"/>
    </source>
</evidence>
<dbReference type="GO" id="GO:0005634">
    <property type="term" value="C:nucleus"/>
    <property type="evidence" value="ECO:0007669"/>
    <property type="project" value="InterPro"/>
</dbReference>
<feature type="compositionally biased region" description="Acidic residues" evidence="2">
    <location>
        <begin position="270"/>
        <end position="287"/>
    </location>
</feature>
<sequence>MEEKDESEQSISAGRQEIRKRRRPSQPMVDKSQQTEVTEKKKQLSIPQSSCPKAAFSIGNIPGSKLNYEYHRVSSQLQQTWIKRKHVQDMVDKSVQTEAIAEEKKEEIKLVCEAVVPEEKPAAVEVGPEFPESVQEVEVPPSRYSVQVKTDRSQQTTCTGDWTMMNFPQKEKVDKEQQTYFSESEVVVIGWPANSFSKSKEGAQKHKSSGNIFVSEHPEFQPTTSSNEEIRQQSISRTLSISPTKKESPVPLEDEKDVPVEVQPPAAEEISAEEQLPLDEITEEELPVEVQPPPAEEAPLEVQPSPTEEAPGDEAPAKVEPMPDEEPLSEEPPAEEAPVEIQPSPVEDTAGYEAHAKVLAAVDNACESLTDKGGETGESEETTAAPGGPRVTDTEGIPEETDGDGDGELKEASAEEGELKSQDIADLTAVEREDSLLTPAAKKLKIDTKEKKEKKQKVDEDEIQKMQILVSFSEEQLNHYEMYRRSAFPKAAIKRLIQSITGTSVSQNVVIAMSGISKVFVGEVVEEALDVCEKWGEMPPLQPRHMREAVRRLKSKGQIPNSKHKKITFF</sequence>
<dbReference type="PANTHER" id="PTHR36135">
    <property type="entry name" value="FIBROUS SHEATH CABYR-BINDING PROTEIN"/>
    <property type="match status" value="1"/>
</dbReference>
<name>A0AAD4TZS8_OVIAM</name>
<dbReference type="EMBL" id="JAKZEL010000018">
    <property type="protein sequence ID" value="KAI4535279.1"/>
    <property type="molecule type" value="Genomic_DNA"/>
</dbReference>
<dbReference type="GO" id="GO:0006367">
    <property type="term" value="P:transcription initiation at RNA polymerase II promoter"/>
    <property type="evidence" value="ECO:0007669"/>
    <property type="project" value="InterPro"/>
</dbReference>
<organism evidence="4 5">
    <name type="scientific">Ovis ammon polii</name>
    <dbReference type="NCBI Taxonomy" id="230172"/>
    <lineage>
        <taxon>Eukaryota</taxon>
        <taxon>Metazoa</taxon>
        <taxon>Chordata</taxon>
        <taxon>Craniata</taxon>
        <taxon>Vertebrata</taxon>
        <taxon>Euteleostomi</taxon>
        <taxon>Mammalia</taxon>
        <taxon>Eutheria</taxon>
        <taxon>Laurasiatheria</taxon>
        <taxon>Artiodactyla</taxon>
        <taxon>Ruminantia</taxon>
        <taxon>Pecora</taxon>
        <taxon>Bovidae</taxon>
        <taxon>Caprinae</taxon>
        <taxon>Ovis</taxon>
    </lineage>
</organism>